<feature type="transmembrane region" description="Helical" evidence="7">
    <location>
        <begin position="379"/>
        <end position="400"/>
    </location>
</feature>
<feature type="transmembrane region" description="Helical" evidence="7">
    <location>
        <begin position="79"/>
        <end position="100"/>
    </location>
</feature>
<evidence type="ECO:0000256" key="7">
    <source>
        <dbReference type="SAM" id="Phobius"/>
    </source>
</evidence>
<feature type="compositionally biased region" description="Low complexity" evidence="6">
    <location>
        <begin position="259"/>
        <end position="279"/>
    </location>
</feature>
<name>A0ABQ6MED2_9STRA</name>
<evidence type="ECO:0000256" key="1">
    <source>
        <dbReference type="ARBA" id="ARBA00004141"/>
    </source>
</evidence>
<dbReference type="InterPro" id="IPR051584">
    <property type="entry name" value="GPCR-associated_LMBR1"/>
</dbReference>
<reference evidence="8 9" key="1">
    <citation type="journal article" date="2023" name="Commun. Biol.">
        <title>Genome analysis of Parmales, the sister group of diatoms, reveals the evolutionary specialization of diatoms from phago-mixotrophs to photoautotrophs.</title>
        <authorList>
            <person name="Ban H."/>
            <person name="Sato S."/>
            <person name="Yoshikawa S."/>
            <person name="Yamada K."/>
            <person name="Nakamura Y."/>
            <person name="Ichinomiya M."/>
            <person name="Sato N."/>
            <person name="Blanc-Mathieu R."/>
            <person name="Endo H."/>
            <person name="Kuwata A."/>
            <person name="Ogata H."/>
        </authorList>
    </citation>
    <scope>NUCLEOTIDE SEQUENCE [LARGE SCALE GENOMIC DNA]</scope>
</reference>
<feature type="transmembrane region" description="Helical" evidence="7">
    <location>
        <begin position="36"/>
        <end position="59"/>
    </location>
</feature>
<dbReference type="PANTHER" id="PTHR21355">
    <property type="entry name" value="G-PROTEIN COUPLED RECEPTOR-ASSOCIATED PROTEIN LMBRD2"/>
    <property type="match status" value="1"/>
</dbReference>
<feature type="region of interest" description="Disordered" evidence="6">
    <location>
        <begin position="251"/>
        <end position="288"/>
    </location>
</feature>
<dbReference type="Proteomes" id="UP001165060">
    <property type="component" value="Unassembled WGS sequence"/>
</dbReference>
<feature type="compositionally biased region" description="Polar residues" evidence="6">
    <location>
        <begin position="593"/>
        <end position="603"/>
    </location>
</feature>
<sequence length="603" mass="65287">MSTGPLVLAWLLPIPISSLILFRLSLPSTSLFLNPVLTIAWSLTFTATLLLPLDLAAAADAPADADPAYTPAIQGSWLATYWVTFIFSWLLLPLIQDSILDGHLTLLSKLRSALRASARFYLVALGVAVCVFVLLALTTDGVNIPHLLLAFGNTYGLLLALLLLGYGLVAVPRDLWQRASPSTMVERRYLLASSMDSDLFEAVWSLQDVELVCDTVSRRPETSIPEVEAFREEIRFRKEAGVADLVEVEGRRARRAGREPSSPRSSSSSAASSAASSSSHPADAPLLDPSCELTPSNLAALNKSLIAAQTDVRRAVRAFQVLVDETAYYESLSSLSPPEPIAPPPNSSAATHLLASLANVSARLHYLFQAHARRATLKLFAGLLACLTGLVLWSELFMGLPVNLSPFGSWMSASRGSASLELLAVTPLLYMSFCVYSSLFKLRLFGRNGLKKRQSDGPSLCFAASYLVRMQFPLCYNYLLMLRYPASERTAFMTLMQSMDTVPLFGTSFSTYAPLLCVLLCFATLFNFYGRLLASMGVDTDDAILHGGDAEEKAAKVREGVTILRRALQAKQRGGDGPAAAGGGRGGGEQEMGINQTYSYSKV</sequence>
<feature type="transmembrane region" description="Helical" evidence="7">
    <location>
        <begin position="420"/>
        <end position="439"/>
    </location>
</feature>
<keyword evidence="3 7" id="KW-0812">Transmembrane</keyword>
<accession>A0ABQ6MED2</accession>
<feature type="transmembrane region" description="Helical" evidence="7">
    <location>
        <begin position="502"/>
        <end position="526"/>
    </location>
</feature>
<feature type="transmembrane region" description="Helical" evidence="7">
    <location>
        <begin position="120"/>
        <end position="138"/>
    </location>
</feature>
<proteinExistence type="inferred from homology"/>
<feature type="transmembrane region" description="Helical" evidence="7">
    <location>
        <begin position="460"/>
        <end position="482"/>
    </location>
</feature>
<dbReference type="EMBL" id="BRYB01004043">
    <property type="protein sequence ID" value="GMI24766.1"/>
    <property type="molecule type" value="Genomic_DNA"/>
</dbReference>
<evidence type="ECO:0000256" key="5">
    <source>
        <dbReference type="ARBA" id="ARBA00023136"/>
    </source>
</evidence>
<evidence type="ECO:0000313" key="8">
    <source>
        <dbReference type="EMBL" id="GMI24766.1"/>
    </source>
</evidence>
<comment type="subcellular location">
    <subcellularLocation>
        <location evidence="1">Membrane</location>
        <topology evidence="1">Multi-pass membrane protein</topology>
    </subcellularLocation>
</comment>
<evidence type="ECO:0000256" key="6">
    <source>
        <dbReference type="SAM" id="MobiDB-lite"/>
    </source>
</evidence>
<keyword evidence="9" id="KW-1185">Reference proteome</keyword>
<comment type="caution">
    <text evidence="8">The sequence shown here is derived from an EMBL/GenBank/DDBJ whole genome shotgun (WGS) entry which is preliminary data.</text>
</comment>
<dbReference type="InterPro" id="IPR006876">
    <property type="entry name" value="LMBR1-like_membr_prot"/>
</dbReference>
<gene>
    <name evidence="8" type="ORF">TeGR_g134</name>
</gene>
<evidence type="ECO:0008006" key="10">
    <source>
        <dbReference type="Google" id="ProtNLM"/>
    </source>
</evidence>
<evidence type="ECO:0000256" key="2">
    <source>
        <dbReference type="ARBA" id="ARBA00010487"/>
    </source>
</evidence>
<feature type="transmembrane region" description="Helical" evidence="7">
    <location>
        <begin position="144"/>
        <end position="169"/>
    </location>
</feature>
<keyword evidence="4 7" id="KW-1133">Transmembrane helix</keyword>
<dbReference type="PANTHER" id="PTHR21355:SF0">
    <property type="entry name" value="G-PROTEIN COUPLED RECEPTOR-ASSOCIATED PROTEIN LMBRD2"/>
    <property type="match status" value="1"/>
</dbReference>
<feature type="transmembrane region" description="Helical" evidence="7">
    <location>
        <begin position="6"/>
        <end position="24"/>
    </location>
</feature>
<organism evidence="8 9">
    <name type="scientific">Tetraparma gracilis</name>
    <dbReference type="NCBI Taxonomy" id="2962635"/>
    <lineage>
        <taxon>Eukaryota</taxon>
        <taxon>Sar</taxon>
        <taxon>Stramenopiles</taxon>
        <taxon>Ochrophyta</taxon>
        <taxon>Bolidophyceae</taxon>
        <taxon>Parmales</taxon>
        <taxon>Triparmaceae</taxon>
        <taxon>Tetraparma</taxon>
    </lineage>
</organism>
<evidence type="ECO:0000256" key="3">
    <source>
        <dbReference type="ARBA" id="ARBA00022692"/>
    </source>
</evidence>
<keyword evidence="5 7" id="KW-0472">Membrane</keyword>
<protein>
    <recommendedName>
        <fullName evidence="10">LMBR1-like membrane protein-domain-containing protein</fullName>
    </recommendedName>
</protein>
<dbReference type="Pfam" id="PF04791">
    <property type="entry name" value="LMBR1"/>
    <property type="match status" value="1"/>
</dbReference>
<evidence type="ECO:0000256" key="4">
    <source>
        <dbReference type="ARBA" id="ARBA00022989"/>
    </source>
</evidence>
<evidence type="ECO:0000313" key="9">
    <source>
        <dbReference type="Proteomes" id="UP001165060"/>
    </source>
</evidence>
<comment type="similarity">
    <text evidence="2">Belongs to the LIMR family.</text>
</comment>
<feature type="region of interest" description="Disordered" evidence="6">
    <location>
        <begin position="572"/>
        <end position="603"/>
    </location>
</feature>
<feature type="compositionally biased region" description="Gly residues" evidence="6">
    <location>
        <begin position="575"/>
        <end position="590"/>
    </location>
</feature>